<evidence type="ECO:0000256" key="2">
    <source>
        <dbReference type="ARBA" id="ARBA00022448"/>
    </source>
</evidence>
<dbReference type="CDD" id="cd19978">
    <property type="entry name" value="PBP1_ABC_ligand_binding-like"/>
    <property type="match status" value="1"/>
</dbReference>
<comment type="similarity">
    <text evidence="1">Belongs to the leucine-binding protein family.</text>
</comment>
<dbReference type="InterPro" id="IPR028081">
    <property type="entry name" value="Leu-bd"/>
</dbReference>
<organism evidence="6 7">
    <name type="scientific">Marinibaculum pumilum</name>
    <dbReference type="NCBI Taxonomy" id="1766165"/>
    <lineage>
        <taxon>Bacteria</taxon>
        <taxon>Pseudomonadati</taxon>
        <taxon>Pseudomonadota</taxon>
        <taxon>Alphaproteobacteria</taxon>
        <taxon>Rhodospirillales</taxon>
        <taxon>Rhodospirillaceae</taxon>
        <taxon>Marinibaculum</taxon>
    </lineage>
</organism>
<evidence type="ECO:0000259" key="5">
    <source>
        <dbReference type="Pfam" id="PF13458"/>
    </source>
</evidence>
<evidence type="ECO:0000256" key="1">
    <source>
        <dbReference type="ARBA" id="ARBA00010062"/>
    </source>
</evidence>
<dbReference type="PRINTS" id="PR00337">
    <property type="entry name" value="LEUILEVALBP"/>
</dbReference>
<dbReference type="PANTHER" id="PTHR47235:SF1">
    <property type="entry name" value="BLR6548 PROTEIN"/>
    <property type="match status" value="1"/>
</dbReference>
<feature type="domain" description="Leucine-binding protein" evidence="5">
    <location>
        <begin position="32"/>
        <end position="373"/>
    </location>
</feature>
<comment type="caution">
    <text evidence="6">The sequence shown here is derived from an EMBL/GenBank/DDBJ whole genome shotgun (WGS) entry which is preliminary data.</text>
</comment>
<keyword evidence="7" id="KW-1185">Reference proteome</keyword>
<keyword evidence="4" id="KW-0029">Amino-acid transport</keyword>
<proteinExistence type="inferred from homology"/>
<dbReference type="PANTHER" id="PTHR47235">
    <property type="entry name" value="BLR6548 PROTEIN"/>
    <property type="match status" value="1"/>
</dbReference>
<dbReference type="Pfam" id="PF13458">
    <property type="entry name" value="Peripla_BP_6"/>
    <property type="match status" value="1"/>
</dbReference>
<sequence>MSVLAGTLSDGTRALAQDGAVPGVTDSRILFGQSAAFEGPAAALGRDMRTGILAAFREANDAGGVLGRQLELVSLDDGYEPAQAIANTRRLIEQDRVFALIGEVGTPTSRAVQPLATEAGVPFIAPFTGAGFLRAPELSNVVNIRASYAQETEAWIHHLTNDLGLNRIAILYQDDSFGRAGLEGVQAALERRGMALVAEGVYMRNTTAVKRALLTIRKAQPQAVVIVGAYAPAATFITVAQRIDFRPLFVNISFVGSKALAESLGRAGEGVVVTQVVPLPTDAGLPLVAAYQAALQRQDPKAEPGFVSLEGYIAARLTIAVLQRMGEPVTRERFLEAVTASEAIDLDGLELRFGPRDNQGLDRVFLTVLQRDGSYRAVDRLSRSTLPAAALPRPADATQ</sequence>
<dbReference type="Gene3D" id="3.40.50.2300">
    <property type="match status" value="2"/>
</dbReference>
<reference evidence="7" key="1">
    <citation type="journal article" date="2019" name="Int. J. Syst. Evol. Microbiol.">
        <title>The Global Catalogue of Microorganisms (GCM) 10K type strain sequencing project: providing services to taxonomists for standard genome sequencing and annotation.</title>
        <authorList>
            <consortium name="The Broad Institute Genomics Platform"/>
            <consortium name="The Broad Institute Genome Sequencing Center for Infectious Disease"/>
            <person name="Wu L."/>
            <person name="Ma J."/>
        </authorList>
    </citation>
    <scope>NUCLEOTIDE SEQUENCE [LARGE SCALE GENOMIC DNA]</scope>
    <source>
        <strain evidence="7">KCTC 42964</strain>
    </source>
</reference>
<dbReference type="Proteomes" id="UP001595528">
    <property type="component" value="Unassembled WGS sequence"/>
</dbReference>
<dbReference type="SUPFAM" id="SSF53822">
    <property type="entry name" value="Periplasmic binding protein-like I"/>
    <property type="match status" value="1"/>
</dbReference>
<keyword evidence="2" id="KW-0813">Transport</keyword>
<keyword evidence="3" id="KW-0732">Signal</keyword>
<dbReference type="RefSeq" id="WP_379902918.1">
    <property type="nucleotide sequence ID" value="NZ_JBHRTR010000031.1"/>
</dbReference>
<evidence type="ECO:0000256" key="4">
    <source>
        <dbReference type="ARBA" id="ARBA00022970"/>
    </source>
</evidence>
<name>A0ABV7L3D9_9PROT</name>
<gene>
    <name evidence="6" type="ORF">ACFOGJ_17620</name>
</gene>
<dbReference type="InterPro" id="IPR000709">
    <property type="entry name" value="Leu_Ile_Val-bd"/>
</dbReference>
<accession>A0ABV7L3D9</accession>
<evidence type="ECO:0000256" key="3">
    <source>
        <dbReference type="ARBA" id="ARBA00022729"/>
    </source>
</evidence>
<dbReference type="InterPro" id="IPR028082">
    <property type="entry name" value="Peripla_BP_I"/>
</dbReference>
<evidence type="ECO:0000313" key="6">
    <source>
        <dbReference type="EMBL" id="MFC3229069.1"/>
    </source>
</evidence>
<evidence type="ECO:0000313" key="7">
    <source>
        <dbReference type="Proteomes" id="UP001595528"/>
    </source>
</evidence>
<protein>
    <submittedName>
        <fullName evidence="6">ABC transporter substrate-binding protein</fullName>
    </submittedName>
</protein>
<dbReference type="EMBL" id="JBHRTR010000031">
    <property type="protein sequence ID" value="MFC3229069.1"/>
    <property type="molecule type" value="Genomic_DNA"/>
</dbReference>